<accession>A0A2L2Y6L4</accession>
<dbReference type="PANTHER" id="PTHR45999:SF4">
    <property type="entry name" value="UNC-13-4A, ISOFORM B"/>
    <property type="match status" value="1"/>
</dbReference>
<dbReference type="SMART" id="SM00239">
    <property type="entry name" value="C2"/>
    <property type="match status" value="1"/>
</dbReference>
<dbReference type="Gene3D" id="2.60.40.150">
    <property type="entry name" value="C2 domain"/>
    <property type="match status" value="1"/>
</dbReference>
<dbReference type="EMBL" id="IAAA01014760">
    <property type="protein sequence ID" value="LAA03802.1"/>
    <property type="molecule type" value="mRNA"/>
</dbReference>
<dbReference type="Pfam" id="PF00168">
    <property type="entry name" value="C2"/>
    <property type="match status" value="1"/>
</dbReference>
<dbReference type="AlphaFoldDB" id="A0A2L2Y6L4"/>
<reference evidence="5" key="1">
    <citation type="journal article" date="2016" name="Mol. Ecol. Resour.">
        <title>Evaluation of the impact of RNA preservation methods of spiders for de novo transcriptome assembly.</title>
        <authorList>
            <person name="Kono N."/>
            <person name="Nakamura H."/>
            <person name="Ito Y."/>
            <person name="Tomita M."/>
            <person name="Arakawa K."/>
        </authorList>
    </citation>
    <scope>NUCLEOTIDE SEQUENCE</scope>
    <source>
        <tissue evidence="5">Whole body</tissue>
    </source>
</reference>
<evidence type="ECO:0000313" key="5">
    <source>
        <dbReference type="EMBL" id="LAA03804.1"/>
    </source>
</evidence>
<dbReference type="SUPFAM" id="SSF49562">
    <property type="entry name" value="C2 domain (Calcium/lipid-binding domain, CaLB)"/>
    <property type="match status" value="1"/>
</dbReference>
<dbReference type="InterPro" id="IPR000008">
    <property type="entry name" value="C2_dom"/>
</dbReference>
<dbReference type="InterPro" id="IPR014770">
    <property type="entry name" value="Munc13_1"/>
</dbReference>
<comment type="similarity">
    <text evidence="2">Belongs to the unc-13 family.</text>
</comment>
<dbReference type="GO" id="GO:0005770">
    <property type="term" value="C:late endosome"/>
    <property type="evidence" value="ECO:0007669"/>
    <property type="project" value="UniProtKB-SubCell"/>
</dbReference>
<dbReference type="PANTHER" id="PTHR45999">
    <property type="entry name" value="UNC-13-4A, ISOFORM B"/>
    <property type="match status" value="1"/>
</dbReference>
<dbReference type="EMBL" id="IAAA01014761">
    <property type="protein sequence ID" value="LAA03804.1"/>
    <property type="molecule type" value="mRNA"/>
</dbReference>
<dbReference type="InterPro" id="IPR052095">
    <property type="entry name" value="UNC-13_domain"/>
</dbReference>
<feature type="domain" description="MHD1" evidence="4">
    <location>
        <begin position="277"/>
        <end position="400"/>
    </location>
</feature>
<proteinExistence type="evidence at transcript level"/>
<dbReference type="PROSITE" id="PS51258">
    <property type="entry name" value="MHD1"/>
    <property type="match status" value="1"/>
</dbReference>
<dbReference type="InterPro" id="IPR035892">
    <property type="entry name" value="C2_domain_sf"/>
</dbReference>
<dbReference type="OrthoDB" id="67700at2759"/>
<dbReference type="GO" id="GO:0099503">
    <property type="term" value="C:secretory vesicle"/>
    <property type="evidence" value="ECO:0007669"/>
    <property type="project" value="TreeGrafter"/>
</dbReference>
<keyword evidence="3" id="KW-0268">Exocytosis</keyword>
<protein>
    <submittedName>
        <fullName evidence="5">BAI1-associated protein 3</fullName>
    </submittedName>
</protein>
<evidence type="ECO:0000256" key="1">
    <source>
        <dbReference type="ARBA" id="ARBA00004603"/>
    </source>
</evidence>
<organism evidence="5">
    <name type="scientific">Parasteatoda tepidariorum</name>
    <name type="common">Common house spider</name>
    <name type="synonym">Achaearanea tepidariorum</name>
    <dbReference type="NCBI Taxonomy" id="114398"/>
    <lineage>
        <taxon>Eukaryota</taxon>
        <taxon>Metazoa</taxon>
        <taxon>Ecdysozoa</taxon>
        <taxon>Arthropoda</taxon>
        <taxon>Chelicerata</taxon>
        <taxon>Arachnida</taxon>
        <taxon>Araneae</taxon>
        <taxon>Araneomorphae</taxon>
        <taxon>Entelegynae</taxon>
        <taxon>Araneoidea</taxon>
        <taxon>Theridiidae</taxon>
        <taxon>Parasteatoda</taxon>
    </lineage>
</organism>
<sequence length="819" mass="94894">MLKSEMSVIVKDIKLNSLDGKLQDKYSSLLLDFSKKHEITPFSQSLAELLTLLEWKNERNNPQVEDSAVYNSLLQLERVAKYTSSWELFEKECTGPLIDISTFEMNMLEQNLSMYLIDLLRGNPTQPLFFPLKDFQKSEVIIKWRILEKIATINITPRKTIYMQKLTDELTKRIQNEVRNWLQKEFQCLKLTGKNTALKDVESLTKIIKELRSQVTICIDVVSAEGTLFEAASCSYLDSVSKTVNEELRPVCLQIMKAMDIYQEYHKTFHVNLRDSCVLSHALYRQLKSLVYCLHIENKTSENIDFKNYSCIFMKLFMNLLHVMKSECHHRIKRAVDESKDFYNKEESILSSSVIVLNCFCTVIDEWKHMEISDEDLQIAFLIKIVDIICDGAKIYAESLDDRLEKILQVKELEFAKMSQVYHKAVILANSVDHVREFLKELSIKMQWEESLSLLNDALDCTMKKQVLRILNLVHQSMDIHLDHVIMKMLDDVSDNLVSVCEKQLSSWMNSPSSGQAYERIQIYLNEYLENLKETIRDNLFPKFLSLLWSAILNYAQKKFLEGEPPEYAESLKKDIEYFREYFLYIGMLESDSYKAVWQQIMSLIDLNSKSTVDLQLDYYTHIAESLVSPVEYLGHVAFQAGYKITGQDTIDLYINVQKGQRLPARSFEMSELHVKLALCPSSMFPNHVPLKTATVTEDLDNPVFNELFQFSKLPTKVLSVKGAVVQVHVLNQDSSYSAEAVLLLKQVQNMSGFTSLEFLPVYLMPLKKFEMSEISFQVLESRSRWDKSAKHFINSRMKTKGQQKTLLSCIPGKNSCFL</sequence>
<name>A0A2L2Y6L4_PARTP</name>
<dbReference type="Gene3D" id="1.10.357.50">
    <property type="match status" value="1"/>
</dbReference>
<evidence type="ECO:0000256" key="2">
    <source>
        <dbReference type="ARBA" id="ARBA00005823"/>
    </source>
</evidence>
<dbReference type="GO" id="GO:0006887">
    <property type="term" value="P:exocytosis"/>
    <property type="evidence" value="ECO:0007669"/>
    <property type="project" value="UniProtKB-KW"/>
</dbReference>
<evidence type="ECO:0000259" key="4">
    <source>
        <dbReference type="PROSITE" id="PS51258"/>
    </source>
</evidence>
<evidence type="ECO:0000256" key="3">
    <source>
        <dbReference type="ARBA" id="ARBA00022483"/>
    </source>
</evidence>
<comment type="subcellular location">
    <subcellularLocation>
        <location evidence="1">Late endosome</location>
    </subcellularLocation>
</comment>